<protein>
    <submittedName>
        <fullName evidence="1">SFRICE_017365</fullName>
    </submittedName>
</protein>
<sequence length="199" mass="22200">MKHHGDLVLWSDRESATVGGESSNDFCRLLLSKHHPFPASVLRAGVPVNPKVLLNVKVLQGLFQHLENFLVVARNLELCPVYGNRLRPFYMGLITQIMKSGCPLYSGITCLYTNCSTAWLARVRFPHGATLCVIHKLLFRVWVTCVCEFGETRGSVRLLLTKNHPVPSTAFRAGASVNPLGSPQLRIRHQPYWAPSVVV</sequence>
<accession>A0A2H1W0J4</accession>
<name>A0A2H1W0J4_SPOFR</name>
<gene>
    <name evidence="1" type="ORF">SFRICE_017365</name>
</gene>
<reference evidence="1" key="1">
    <citation type="submission" date="2016-07" db="EMBL/GenBank/DDBJ databases">
        <authorList>
            <person name="Bretaudeau A."/>
        </authorList>
    </citation>
    <scope>NUCLEOTIDE SEQUENCE</scope>
    <source>
        <strain evidence="1">Rice</strain>
        <tissue evidence="1">Whole body</tissue>
    </source>
</reference>
<organism evidence="1">
    <name type="scientific">Spodoptera frugiperda</name>
    <name type="common">Fall armyworm</name>
    <dbReference type="NCBI Taxonomy" id="7108"/>
    <lineage>
        <taxon>Eukaryota</taxon>
        <taxon>Metazoa</taxon>
        <taxon>Ecdysozoa</taxon>
        <taxon>Arthropoda</taxon>
        <taxon>Hexapoda</taxon>
        <taxon>Insecta</taxon>
        <taxon>Pterygota</taxon>
        <taxon>Neoptera</taxon>
        <taxon>Endopterygota</taxon>
        <taxon>Lepidoptera</taxon>
        <taxon>Glossata</taxon>
        <taxon>Ditrysia</taxon>
        <taxon>Noctuoidea</taxon>
        <taxon>Noctuidae</taxon>
        <taxon>Amphipyrinae</taxon>
        <taxon>Spodoptera</taxon>
    </lineage>
</organism>
<dbReference type="AlphaFoldDB" id="A0A2H1W0J4"/>
<dbReference type="EMBL" id="ODYU01005608">
    <property type="protein sequence ID" value="SOQ46625.1"/>
    <property type="molecule type" value="Genomic_DNA"/>
</dbReference>
<evidence type="ECO:0000313" key="1">
    <source>
        <dbReference type="EMBL" id="SOQ46625.1"/>
    </source>
</evidence>
<proteinExistence type="predicted"/>